<sequence length="124" mass="13795">MVVDSQLTKLCIITSVDNKTDRQLVKPKIKTNTDQKCRCSIKSNNKFYLEIKKFKKKYLGSFGTQLVLISSPVATFSITVHGTPVFPLAIATVRLCIPSTNFCPSSPSAHCFILAKSKFISLEH</sequence>
<name>A0A922I5V9_DERFA</name>
<evidence type="ECO:0000313" key="2">
    <source>
        <dbReference type="Proteomes" id="UP000790347"/>
    </source>
</evidence>
<gene>
    <name evidence="1" type="ORF">DERF_005680</name>
</gene>
<protein>
    <submittedName>
        <fullName evidence="1">Uncharacterized protein</fullName>
    </submittedName>
</protein>
<dbReference type="AlphaFoldDB" id="A0A922I5V9"/>
<reference evidence="1" key="1">
    <citation type="submission" date="2013-05" db="EMBL/GenBank/DDBJ databases">
        <authorList>
            <person name="Yim A.K.Y."/>
            <person name="Chan T.F."/>
            <person name="Ji K.M."/>
            <person name="Liu X.Y."/>
            <person name="Zhou J.W."/>
            <person name="Li R.Q."/>
            <person name="Yang K.Y."/>
            <person name="Li J."/>
            <person name="Li M."/>
            <person name="Law P.T.W."/>
            <person name="Wu Y.L."/>
            <person name="Cai Z.L."/>
            <person name="Qin H."/>
            <person name="Bao Y."/>
            <person name="Leung R.K.K."/>
            <person name="Ng P.K.S."/>
            <person name="Zou J."/>
            <person name="Zhong X.J."/>
            <person name="Ran P.X."/>
            <person name="Zhong N.S."/>
            <person name="Liu Z.G."/>
            <person name="Tsui S.K.W."/>
        </authorList>
    </citation>
    <scope>NUCLEOTIDE SEQUENCE</scope>
    <source>
        <strain evidence="1">Derf</strain>
        <tissue evidence="1">Whole organism</tissue>
    </source>
</reference>
<dbReference type="Proteomes" id="UP000790347">
    <property type="component" value="Unassembled WGS sequence"/>
</dbReference>
<organism evidence="1 2">
    <name type="scientific">Dermatophagoides farinae</name>
    <name type="common">American house dust mite</name>
    <dbReference type="NCBI Taxonomy" id="6954"/>
    <lineage>
        <taxon>Eukaryota</taxon>
        <taxon>Metazoa</taxon>
        <taxon>Ecdysozoa</taxon>
        <taxon>Arthropoda</taxon>
        <taxon>Chelicerata</taxon>
        <taxon>Arachnida</taxon>
        <taxon>Acari</taxon>
        <taxon>Acariformes</taxon>
        <taxon>Sarcoptiformes</taxon>
        <taxon>Astigmata</taxon>
        <taxon>Psoroptidia</taxon>
        <taxon>Analgoidea</taxon>
        <taxon>Pyroglyphidae</taxon>
        <taxon>Dermatophagoidinae</taxon>
        <taxon>Dermatophagoides</taxon>
    </lineage>
</organism>
<dbReference type="EMBL" id="ASGP02000002">
    <property type="protein sequence ID" value="KAH9522077.1"/>
    <property type="molecule type" value="Genomic_DNA"/>
</dbReference>
<proteinExistence type="predicted"/>
<reference evidence="1" key="2">
    <citation type="journal article" date="2022" name="Res Sq">
        <title>Comparative Genomics Reveals Insights into the Divergent Evolution of Astigmatic Mites and Household Pest Adaptations.</title>
        <authorList>
            <person name="Xiong Q."/>
            <person name="Wan A.T.-Y."/>
            <person name="Liu X.-Y."/>
            <person name="Fung C.S.-H."/>
            <person name="Xiao X."/>
            <person name="Malainual N."/>
            <person name="Hou J."/>
            <person name="Wang L."/>
            <person name="Wang M."/>
            <person name="Yang K."/>
            <person name="Cui Y."/>
            <person name="Leung E."/>
            <person name="Nong W."/>
            <person name="Shin S.-K."/>
            <person name="Au S."/>
            <person name="Jeong K.Y."/>
            <person name="Chew F.T."/>
            <person name="Hui J."/>
            <person name="Leung T.F."/>
            <person name="Tungtrongchitr A."/>
            <person name="Zhong N."/>
            <person name="Liu Z."/>
            <person name="Tsui S."/>
        </authorList>
    </citation>
    <scope>NUCLEOTIDE SEQUENCE</scope>
    <source>
        <strain evidence="1">Derf</strain>
        <tissue evidence="1">Whole organism</tissue>
    </source>
</reference>
<comment type="caution">
    <text evidence="1">The sequence shown here is derived from an EMBL/GenBank/DDBJ whole genome shotgun (WGS) entry which is preliminary data.</text>
</comment>
<evidence type="ECO:0000313" key="1">
    <source>
        <dbReference type="EMBL" id="KAH9522077.1"/>
    </source>
</evidence>
<keyword evidence="2" id="KW-1185">Reference proteome</keyword>
<accession>A0A922I5V9</accession>